<evidence type="ECO:0000313" key="3">
    <source>
        <dbReference type="Proteomes" id="UP000193136"/>
    </source>
</evidence>
<evidence type="ECO:0000313" key="2">
    <source>
        <dbReference type="EMBL" id="ORJ59338.1"/>
    </source>
</evidence>
<dbReference type="InterPro" id="IPR036388">
    <property type="entry name" value="WH-like_DNA-bd_sf"/>
</dbReference>
<dbReference type="OrthoDB" id="9800709at2"/>
<reference evidence="2 3" key="1">
    <citation type="submission" date="2017-03" db="EMBL/GenBank/DDBJ databases">
        <title>Genome sequence of Geothermobacter sp. EPR-M, Deep-Sea Iron Reducer.</title>
        <authorList>
            <person name="Tully B."/>
            <person name="Savalia P."/>
            <person name="Abuyen K."/>
            <person name="Baughan C."/>
            <person name="Romero E."/>
            <person name="Ronkowski C."/>
            <person name="Torres B."/>
            <person name="Tremblay J."/>
            <person name="Trujillo A."/>
            <person name="Tyler M."/>
            <person name="Perez-Rodriguez I."/>
            <person name="Amend J."/>
        </authorList>
    </citation>
    <scope>NUCLEOTIDE SEQUENCE [LARGE SCALE GENOMIC DNA]</scope>
    <source>
        <strain evidence="2 3">EPR-M</strain>
    </source>
</reference>
<name>A0A1X0Y2L1_9BACT</name>
<gene>
    <name evidence="2" type="ORF">B5V00_10620</name>
</gene>
<dbReference type="EMBL" id="NAAD01000012">
    <property type="protein sequence ID" value="ORJ59338.1"/>
    <property type="molecule type" value="Genomic_DNA"/>
</dbReference>
<dbReference type="GO" id="GO:0003700">
    <property type="term" value="F:DNA-binding transcription factor activity"/>
    <property type="evidence" value="ECO:0007669"/>
    <property type="project" value="InterPro"/>
</dbReference>
<accession>A0A1X0Y2L1</accession>
<dbReference type="InterPro" id="IPR051815">
    <property type="entry name" value="Molybdate_resp_trans_reg"/>
</dbReference>
<dbReference type="Proteomes" id="UP000193136">
    <property type="component" value="Unassembled WGS sequence"/>
</dbReference>
<sequence>MKTIRVRSKVWLEVDGEPLLGDGRERLLLAIQRTGSLNAAAAELGIPYRKVWSQLRQMEEHAPFPLVRRVKGGKGGGSTSLTEQTVALLARYARLKQGLEAMVDEKFREGAQDDL</sequence>
<comment type="caution">
    <text evidence="2">The sequence shown here is derived from an EMBL/GenBank/DDBJ whole genome shotgun (WGS) entry which is preliminary data.</text>
</comment>
<proteinExistence type="predicted"/>
<dbReference type="Pfam" id="PF00126">
    <property type="entry name" value="HTH_1"/>
    <property type="match status" value="1"/>
</dbReference>
<keyword evidence="3" id="KW-1185">Reference proteome</keyword>
<dbReference type="Gene3D" id="1.10.10.10">
    <property type="entry name" value="Winged helix-like DNA-binding domain superfamily/Winged helix DNA-binding domain"/>
    <property type="match status" value="1"/>
</dbReference>
<dbReference type="RefSeq" id="WP_085010768.1">
    <property type="nucleotide sequence ID" value="NZ_NAAD01000012.1"/>
</dbReference>
<dbReference type="STRING" id="1969733.B5V00_10620"/>
<dbReference type="PANTHER" id="PTHR30432:SF1">
    <property type="entry name" value="DNA-BINDING TRANSCRIPTIONAL DUAL REGULATOR MODE"/>
    <property type="match status" value="1"/>
</dbReference>
<dbReference type="InterPro" id="IPR036390">
    <property type="entry name" value="WH_DNA-bd_sf"/>
</dbReference>
<dbReference type="SUPFAM" id="SSF46785">
    <property type="entry name" value="Winged helix' DNA-binding domain"/>
    <property type="match status" value="1"/>
</dbReference>
<dbReference type="PANTHER" id="PTHR30432">
    <property type="entry name" value="TRANSCRIPTIONAL REGULATOR MODE"/>
    <property type="match status" value="1"/>
</dbReference>
<dbReference type="AlphaFoldDB" id="A0A1X0Y2L1"/>
<organism evidence="2 3">
    <name type="scientific">Geothermobacter hydrogeniphilus</name>
    <dbReference type="NCBI Taxonomy" id="1969733"/>
    <lineage>
        <taxon>Bacteria</taxon>
        <taxon>Pseudomonadati</taxon>
        <taxon>Thermodesulfobacteriota</taxon>
        <taxon>Desulfuromonadia</taxon>
        <taxon>Desulfuromonadales</taxon>
        <taxon>Geothermobacteraceae</taxon>
        <taxon>Geothermobacter</taxon>
    </lineage>
</organism>
<feature type="domain" description="HTH lysR-type" evidence="1">
    <location>
        <begin position="26"/>
        <end position="83"/>
    </location>
</feature>
<evidence type="ECO:0000259" key="1">
    <source>
        <dbReference type="Pfam" id="PF00126"/>
    </source>
</evidence>
<protein>
    <submittedName>
        <fullName evidence="2">ModE family transcriptional regulator</fullName>
    </submittedName>
</protein>
<dbReference type="InterPro" id="IPR000847">
    <property type="entry name" value="LysR_HTH_N"/>
</dbReference>